<evidence type="ECO:0000256" key="5">
    <source>
        <dbReference type="ARBA" id="ARBA00023136"/>
    </source>
</evidence>
<evidence type="ECO:0000256" key="2">
    <source>
        <dbReference type="ARBA" id="ARBA00022475"/>
    </source>
</evidence>
<evidence type="ECO:0000313" key="9">
    <source>
        <dbReference type="Proteomes" id="UP000029381"/>
    </source>
</evidence>
<accession>A0A091C366</accession>
<feature type="region of interest" description="Disordered" evidence="6">
    <location>
        <begin position="43"/>
        <end position="76"/>
    </location>
</feature>
<evidence type="ECO:0000256" key="4">
    <source>
        <dbReference type="ARBA" id="ARBA00022989"/>
    </source>
</evidence>
<evidence type="ECO:0000256" key="3">
    <source>
        <dbReference type="ARBA" id="ARBA00022692"/>
    </source>
</evidence>
<dbReference type="AlphaFoldDB" id="A0A091C366"/>
<dbReference type="Pfam" id="PF04277">
    <property type="entry name" value="OAD_gamma"/>
    <property type="match status" value="1"/>
</dbReference>
<dbReference type="GO" id="GO:0004473">
    <property type="term" value="F:malate dehydrogenase (decarboxylating) (NADP+) activity"/>
    <property type="evidence" value="ECO:0007669"/>
    <property type="project" value="UniProtKB-EC"/>
</dbReference>
<keyword evidence="8" id="KW-0560">Oxidoreductase</keyword>
<dbReference type="GO" id="GO:0016829">
    <property type="term" value="F:lyase activity"/>
    <property type="evidence" value="ECO:0007669"/>
    <property type="project" value="UniProtKB-KW"/>
</dbReference>
<dbReference type="GO" id="GO:0005886">
    <property type="term" value="C:plasma membrane"/>
    <property type="evidence" value="ECO:0007669"/>
    <property type="project" value="UniProtKB-SubCell"/>
</dbReference>
<dbReference type="EC" id="4.1.1.3" evidence="8"/>
<comment type="caution">
    <text evidence="8">The sequence shown here is derived from an EMBL/GenBank/DDBJ whole genome shotgun (WGS) entry which is preliminary data.</text>
</comment>
<dbReference type="RefSeq" id="WP_028790787.1">
    <property type="nucleotide sequence ID" value="NZ_JPVT01000101.1"/>
</dbReference>
<gene>
    <name evidence="8" type="ORF">TMU3MR103_1046</name>
</gene>
<proteinExistence type="predicted"/>
<keyword evidence="2" id="KW-1003">Cell membrane</keyword>
<name>A0A091C366_9ENTE</name>
<dbReference type="EC" id="1.1.1.40" evidence="8"/>
<comment type="subcellular location">
    <subcellularLocation>
        <location evidence="1">Cell membrane</location>
    </subcellularLocation>
</comment>
<feature type="compositionally biased region" description="Polar residues" evidence="6">
    <location>
        <begin position="44"/>
        <end position="61"/>
    </location>
</feature>
<dbReference type="GO" id="GO:0036376">
    <property type="term" value="P:sodium ion export across plasma membrane"/>
    <property type="evidence" value="ECO:0007669"/>
    <property type="project" value="InterPro"/>
</dbReference>
<organism evidence="8 9">
    <name type="scientific">Tetragenococcus muriaticus 3MR10-3</name>
    <dbReference type="NCBI Taxonomy" id="1302648"/>
    <lineage>
        <taxon>Bacteria</taxon>
        <taxon>Bacillati</taxon>
        <taxon>Bacillota</taxon>
        <taxon>Bacilli</taxon>
        <taxon>Lactobacillales</taxon>
        <taxon>Enterococcaceae</taxon>
        <taxon>Tetragenococcus</taxon>
    </lineage>
</organism>
<keyword evidence="5 7" id="KW-0472">Membrane</keyword>
<dbReference type="EMBL" id="JPVT01000101">
    <property type="protein sequence ID" value="KFN91359.1"/>
    <property type="molecule type" value="Genomic_DNA"/>
</dbReference>
<evidence type="ECO:0000256" key="6">
    <source>
        <dbReference type="SAM" id="MobiDB-lite"/>
    </source>
</evidence>
<feature type="transmembrane region" description="Helical" evidence="7">
    <location>
        <begin position="12"/>
        <end position="34"/>
    </location>
</feature>
<dbReference type="EC" id="1.1.1.38" evidence="8"/>
<keyword evidence="9" id="KW-1185">Reference proteome</keyword>
<evidence type="ECO:0000256" key="7">
    <source>
        <dbReference type="SAM" id="Phobius"/>
    </source>
</evidence>
<keyword evidence="8" id="KW-0456">Lyase</keyword>
<keyword evidence="3 7" id="KW-0812">Transmembrane</keyword>
<evidence type="ECO:0000256" key="1">
    <source>
        <dbReference type="ARBA" id="ARBA00004236"/>
    </source>
</evidence>
<protein>
    <submittedName>
        <fullName evidence="8">Oxaloacetate decarboxylase gamma subunit</fullName>
        <ecNumber evidence="8">1.1.1.38</ecNumber>
        <ecNumber evidence="8">1.1.1.40</ecNumber>
        <ecNumber evidence="8">4.1.1.3</ecNumber>
    </submittedName>
</protein>
<evidence type="ECO:0000313" key="8">
    <source>
        <dbReference type="EMBL" id="KFN91359.1"/>
    </source>
</evidence>
<dbReference type="PATRIC" id="fig|1302648.3.peg.1015"/>
<dbReference type="GO" id="GO:0015081">
    <property type="term" value="F:sodium ion transmembrane transporter activity"/>
    <property type="evidence" value="ECO:0007669"/>
    <property type="project" value="InterPro"/>
</dbReference>
<dbReference type="Proteomes" id="UP000029381">
    <property type="component" value="Unassembled WGS sequence"/>
</dbReference>
<dbReference type="InterPro" id="IPR005899">
    <property type="entry name" value="Na_pump_deCOase"/>
</dbReference>
<reference evidence="8 9" key="1">
    <citation type="submission" date="2014-08" db="EMBL/GenBank/DDBJ databases">
        <title>Genome sequence of Tetragenococcus muriaticus.</title>
        <authorList>
            <person name="Chuea-nongthon C."/>
            <person name="Rodtong S."/>
            <person name="Yongsawatdigul J."/>
            <person name="Steele J.L."/>
            <person name="Liu X.-y."/>
            <person name="Speers J."/>
            <person name="Glasner J.D."/>
            <person name="Neeno-Eckwall E.C."/>
        </authorList>
    </citation>
    <scope>NUCLEOTIDE SEQUENCE [LARGE SCALE GENOMIC DNA]</scope>
    <source>
        <strain evidence="8 9">3MR10-3</strain>
    </source>
</reference>
<keyword evidence="4 7" id="KW-1133">Transmembrane helix</keyword>
<sequence>MANFTILDGFVLMIAAMLTVFVVLLGLWGILIIVRKLVERETTEQPAPTSNNQAEVIQNQEKASEEQTENGSIPPEKVALIMSLLVDKSKRNK</sequence>